<gene>
    <name evidence="1" type="ORF">WQQ_27750</name>
</gene>
<accession>I8T632</accession>
<proteinExistence type="predicted"/>
<dbReference type="Proteomes" id="UP000003704">
    <property type="component" value="Unassembled WGS sequence"/>
</dbReference>
<sequence length="39" mass="4553">MRRARLFDDDVTLIRPVTRRFNNVTAGCIRVTLVESTLF</sequence>
<dbReference type="EMBL" id="AKGD01000002">
    <property type="protein sequence ID" value="EIT69193.1"/>
    <property type="molecule type" value="Genomic_DNA"/>
</dbReference>
<comment type="caution">
    <text evidence="1">The sequence shown here is derived from an EMBL/GenBank/DDBJ whole genome shotgun (WGS) entry which is preliminary data.</text>
</comment>
<evidence type="ECO:0000313" key="1">
    <source>
        <dbReference type="EMBL" id="EIT69193.1"/>
    </source>
</evidence>
<name>I8T632_9GAMM</name>
<keyword evidence="2" id="KW-1185">Reference proteome</keyword>
<evidence type="ECO:0000313" key="2">
    <source>
        <dbReference type="Proteomes" id="UP000003704"/>
    </source>
</evidence>
<dbReference type="AlphaFoldDB" id="I8T632"/>
<organism evidence="1 2">
    <name type="scientific">Hydrocarboniphaga effusa AP103</name>
    <dbReference type="NCBI Taxonomy" id="1172194"/>
    <lineage>
        <taxon>Bacteria</taxon>
        <taxon>Pseudomonadati</taxon>
        <taxon>Pseudomonadota</taxon>
        <taxon>Gammaproteobacteria</taxon>
        <taxon>Nevskiales</taxon>
        <taxon>Nevskiaceae</taxon>
        <taxon>Hydrocarboniphaga</taxon>
    </lineage>
</organism>
<dbReference type="STRING" id="1172194.WQQ_27750"/>
<reference evidence="1 2" key="1">
    <citation type="journal article" date="2012" name="J. Bacteriol.">
        <title>Genome Sequence of n-Alkane-Degrading Hydrocarboniphaga effusa Strain AP103T (ATCC BAA-332T).</title>
        <authorList>
            <person name="Chang H.K."/>
            <person name="Zylstra G.J."/>
            <person name="Chae J.C."/>
        </authorList>
    </citation>
    <scope>NUCLEOTIDE SEQUENCE [LARGE SCALE GENOMIC DNA]</scope>
    <source>
        <strain evidence="1 2">AP103</strain>
    </source>
</reference>
<protein>
    <submittedName>
        <fullName evidence="1">Uncharacterized protein</fullName>
    </submittedName>
</protein>